<organism evidence="2 3">
    <name type="scientific">Promicromonospora vindobonensis</name>
    <dbReference type="NCBI Taxonomy" id="195748"/>
    <lineage>
        <taxon>Bacteria</taxon>
        <taxon>Bacillati</taxon>
        <taxon>Actinomycetota</taxon>
        <taxon>Actinomycetes</taxon>
        <taxon>Micrococcales</taxon>
        <taxon>Promicromonosporaceae</taxon>
        <taxon>Promicromonospora</taxon>
    </lineage>
</organism>
<dbReference type="RefSeq" id="WP_377185391.1">
    <property type="nucleotide sequence ID" value="NZ_JBHUOG010000002.1"/>
</dbReference>
<keyword evidence="3" id="KW-1185">Reference proteome</keyword>
<proteinExistence type="predicted"/>
<reference evidence="3" key="1">
    <citation type="journal article" date="2019" name="Int. J. Syst. Evol. Microbiol.">
        <title>The Global Catalogue of Microorganisms (GCM) 10K type strain sequencing project: providing services to taxonomists for standard genome sequencing and annotation.</title>
        <authorList>
            <consortium name="The Broad Institute Genomics Platform"/>
            <consortium name="The Broad Institute Genome Sequencing Center for Infectious Disease"/>
            <person name="Wu L."/>
            <person name="Ma J."/>
        </authorList>
    </citation>
    <scope>NUCLEOTIDE SEQUENCE [LARGE SCALE GENOMIC DNA]</scope>
    <source>
        <strain evidence="3">CCM 7044</strain>
    </source>
</reference>
<keyword evidence="1" id="KW-0732">Signal</keyword>
<accession>A0ABW5VUX8</accession>
<comment type="caution">
    <text evidence="2">The sequence shown here is derived from an EMBL/GenBank/DDBJ whole genome shotgun (WGS) entry which is preliminary data.</text>
</comment>
<feature type="signal peptide" evidence="1">
    <location>
        <begin position="1"/>
        <end position="42"/>
    </location>
</feature>
<evidence type="ECO:0000313" key="3">
    <source>
        <dbReference type="Proteomes" id="UP001597479"/>
    </source>
</evidence>
<dbReference type="Proteomes" id="UP001597479">
    <property type="component" value="Unassembled WGS sequence"/>
</dbReference>
<gene>
    <name evidence="2" type="ORF">ACFS27_17590</name>
</gene>
<feature type="chain" id="PRO_5046126671" description="Secreted protein" evidence="1">
    <location>
        <begin position="43"/>
        <end position="208"/>
    </location>
</feature>
<evidence type="ECO:0000313" key="2">
    <source>
        <dbReference type="EMBL" id="MFD2795377.1"/>
    </source>
</evidence>
<sequence>MRTSRARGRAVCSAGRSGLTTTVLAFAVAVAASGGLAGCATAEPAGGGGPGTAAPMGEPGVACVDWVSFETPREAAADAGAVLLGTVVEQAGTVRLFGVDANRWVLDVERVLERPEPLRDGAEPPPELEVAAGDRVHVVSTPETCTEGDAYPDGDPLDPATGLGGEGGAVIVLLSGAQEVQDPSLLTPYQGVVTPTAQGALPLEWPAP</sequence>
<evidence type="ECO:0008006" key="4">
    <source>
        <dbReference type="Google" id="ProtNLM"/>
    </source>
</evidence>
<protein>
    <recommendedName>
        <fullName evidence="4">Secreted protein</fullName>
    </recommendedName>
</protein>
<evidence type="ECO:0000256" key="1">
    <source>
        <dbReference type="SAM" id="SignalP"/>
    </source>
</evidence>
<name>A0ABW5VUX8_9MICO</name>
<dbReference type="EMBL" id="JBHUOG010000002">
    <property type="protein sequence ID" value="MFD2795377.1"/>
    <property type="molecule type" value="Genomic_DNA"/>
</dbReference>